<dbReference type="EMBL" id="OX458333">
    <property type="protein sequence ID" value="CAI8969870.1"/>
    <property type="molecule type" value="Genomic_DNA"/>
</dbReference>
<proteinExistence type="predicted"/>
<evidence type="ECO:0000313" key="2">
    <source>
        <dbReference type="Proteomes" id="UP001162030"/>
    </source>
</evidence>
<sequence length="57" mass="6531">MAWIPPVCFRFLYGQDLDLRREVFRAYPNRLKKPFGGAQDRPFDFAGATLRANGLLG</sequence>
<keyword evidence="2" id="KW-1185">Reference proteome</keyword>
<accession>A0ABM9I965</accession>
<protein>
    <submittedName>
        <fullName evidence="1">Uncharacterized protein</fullName>
    </submittedName>
</protein>
<name>A0ABM9I965_9GAMM</name>
<organism evidence="1 2">
    <name type="scientific">Methylocaldum szegediense</name>
    <dbReference type="NCBI Taxonomy" id="73780"/>
    <lineage>
        <taxon>Bacteria</taxon>
        <taxon>Pseudomonadati</taxon>
        <taxon>Pseudomonadota</taxon>
        <taxon>Gammaproteobacteria</taxon>
        <taxon>Methylococcales</taxon>
        <taxon>Methylococcaceae</taxon>
        <taxon>Methylocaldum</taxon>
    </lineage>
</organism>
<reference evidence="1 2" key="1">
    <citation type="submission" date="2023-03" db="EMBL/GenBank/DDBJ databases">
        <authorList>
            <person name="Pearce D."/>
        </authorList>
    </citation>
    <scope>NUCLEOTIDE SEQUENCE [LARGE SCALE GENOMIC DNA]</scope>
    <source>
        <strain evidence="1">Msz</strain>
    </source>
</reference>
<gene>
    <name evidence="1" type="ORF">MSZNOR_4856</name>
</gene>
<evidence type="ECO:0000313" key="1">
    <source>
        <dbReference type="EMBL" id="CAI8969870.1"/>
    </source>
</evidence>
<dbReference type="Proteomes" id="UP001162030">
    <property type="component" value="Chromosome"/>
</dbReference>